<evidence type="ECO:0000313" key="1">
    <source>
        <dbReference type="EMBL" id="KAK8973983.1"/>
    </source>
</evidence>
<gene>
    <name evidence="1" type="ORF">V6N11_046941</name>
</gene>
<evidence type="ECO:0000313" key="2">
    <source>
        <dbReference type="Proteomes" id="UP001396334"/>
    </source>
</evidence>
<protein>
    <submittedName>
        <fullName evidence="1">Uncharacterized protein</fullName>
    </submittedName>
</protein>
<name>A0ABR2ND45_9ROSI</name>
<organism evidence="1 2">
    <name type="scientific">Hibiscus sabdariffa</name>
    <name type="common">roselle</name>
    <dbReference type="NCBI Taxonomy" id="183260"/>
    <lineage>
        <taxon>Eukaryota</taxon>
        <taxon>Viridiplantae</taxon>
        <taxon>Streptophyta</taxon>
        <taxon>Embryophyta</taxon>
        <taxon>Tracheophyta</taxon>
        <taxon>Spermatophyta</taxon>
        <taxon>Magnoliopsida</taxon>
        <taxon>eudicotyledons</taxon>
        <taxon>Gunneridae</taxon>
        <taxon>Pentapetalae</taxon>
        <taxon>rosids</taxon>
        <taxon>malvids</taxon>
        <taxon>Malvales</taxon>
        <taxon>Malvaceae</taxon>
        <taxon>Malvoideae</taxon>
        <taxon>Hibiscus</taxon>
    </lineage>
</organism>
<proteinExistence type="predicted"/>
<sequence>MLLYVAEGALSLLWTKFSMTEVFSTASILPSHEKSYYHCRPPVSYKILKIEEHVDFNWFPSSSGMLVNGAPSNSSSFNNLNFVNNKTQRFRWEDIELLDYDSTSFLDMFKQNSVLRPWKEQLHASSDGAGRF</sequence>
<dbReference type="EMBL" id="JBBPBN010000173">
    <property type="protein sequence ID" value="KAK8973983.1"/>
    <property type="molecule type" value="Genomic_DNA"/>
</dbReference>
<comment type="caution">
    <text evidence="1">The sequence shown here is derived from an EMBL/GenBank/DDBJ whole genome shotgun (WGS) entry which is preliminary data.</text>
</comment>
<dbReference type="Proteomes" id="UP001396334">
    <property type="component" value="Unassembled WGS sequence"/>
</dbReference>
<reference evidence="1 2" key="1">
    <citation type="journal article" date="2024" name="G3 (Bethesda)">
        <title>Genome assembly of Hibiscus sabdariffa L. provides insights into metabolisms of medicinal natural products.</title>
        <authorList>
            <person name="Kim T."/>
        </authorList>
    </citation>
    <scope>NUCLEOTIDE SEQUENCE [LARGE SCALE GENOMIC DNA]</scope>
    <source>
        <strain evidence="1">TK-2024</strain>
        <tissue evidence="1">Old leaves</tissue>
    </source>
</reference>
<accession>A0ABR2ND45</accession>
<keyword evidence="2" id="KW-1185">Reference proteome</keyword>